<comment type="caution">
    <text evidence="3">The sequence shown here is derived from an EMBL/GenBank/DDBJ whole genome shotgun (WGS) entry which is preliminary data.</text>
</comment>
<reference evidence="3 4" key="2">
    <citation type="journal article" date="2016" name="Genome Announc.">
        <title>Permanent Draft Genome Sequences for Two Variants of Frankia sp. Strain CpI1, the First Frankia Strain Isolated from Root Nodules of Comptonia peregrina.</title>
        <authorList>
            <person name="Oshone R."/>
            <person name="Hurst S.G.IV."/>
            <person name="Abebe-Akele F."/>
            <person name="Simpson S."/>
            <person name="Morris K."/>
            <person name="Thomas W.K."/>
            <person name="Tisa L.S."/>
        </authorList>
    </citation>
    <scope>NUCLEOTIDE SEQUENCE [LARGE SCALE GENOMIC DNA]</scope>
    <source>
        <strain evidence="4">CpI1-S</strain>
    </source>
</reference>
<evidence type="ECO:0000313" key="4">
    <source>
        <dbReference type="Proteomes" id="UP000032545"/>
    </source>
</evidence>
<dbReference type="Proteomes" id="UP000032545">
    <property type="component" value="Unassembled WGS sequence"/>
</dbReference>
<organism evidence="3 4">
    <name type="scientific">Frankia torreyi</name>
    <dbReference type="NCBI Taxonomy" id="1856"/>
    <lineage>
        <taxon>Bacteria</taxon>
        <taxon>Bacillati</taxon>
        <taxon>Actinomycetota</taxon>
        <taxon>Actinomycetes</taxon>
        <taxon>Frankiales</taxon>
        <taxon>Frankiaceae</taxon>
        <taxon>Frankia</taxon>
    </lineage>
</organism>
<dbReference type="AlphaFoldDB" id="A0A0D8BAM0"/>
<dbReference type="InterPro" id="IPR036754">
    <property type="entry name" value="YbaK/aa-tRNA-synt-asso_dom_sf"/>
</dbReference>
<evidence type="ECO:0000259" key="2">
    <source>
        <dbReference type="Pfam" id="PF04073"/>
    </source>
</evidence>
<accession>A0A0D8BAM0</accession>
<evidence type="ECO:0000256" key="1">
    <source>
        <dbReference type="SAM" id="MobiDB-lite"/>
    </source>
</evidence>
<sequence>MTQTGTEAQTGTKTPASTETGAGTETGPAGMAPSQGGPDFAGLPPRSRLVAEALHAAGAEQSARAIRELPDSARTAAEAAAAVGCEVGAIANSLVFVTEAARPVLVLTSGGHRVDTGALAARLGVAALSRASAAQVREATGQAIGGVAPLGHPAPLRTVVDVTLADHPRIWAAAGTPHTVFPTTYEELVRVTGGTPLSVTA</sequence>
<protein>
    <recommendedName>
        <fullName evidence="2">YbaK/aminoacyl-tRNA synthetase-associated domain-containing protein</fullName>
    </recommendedName>
</protein>
<dbReference type="CDD" id="cd04333">
    <property type="entry name" value="ProX_deacylase"/>
    <property type="match status" value="1"/>
</dbReference>
<dbReference type="PATRIC" id="fig|1502723.3.peg.5473"/>
<dbReference type="GO" id="GO:0002161">
    <property type="term" value="F:aminoacyl-tRNA deacylase activity"/>
    <property type="evidence" value="ECO:0007669"/>
    <property type="project" value="InterPro"/>
</dbReference>
<reference evidence="4" key="1">
    <citation type="submission" date="2015-02" db="EMBL/GenBank/DDBJ databases">
        <title>Draft Genome of Frankia sp. CpI1-S.</title>
        <authorList>
            <person name="Oshone R.T."/>
            <person name="Ngom M."/>
            <person name="Ghodhbane-Gtari F."/>
            <person name="Gtari M."/>
            <person name="Morris K."/>
            <person name="Thomas K."/>
            <person name="Sen A."/>
            <person name="Tisa L.S."/>
        </authorList>
    </citation>
    <scope>NUCLEOTIDE SEQUENCE [LARGE SCALE GENOMIC DNA]</scope>
    <source>
        <strain evidence="4">CpI1-S</strain>
    </source>
</reference>
<evidence type="ECO:0000313" key="3">
    <source>
        <dbReference type="EMBL" id="KJE20422.1"/>
    </source>
</evidence>
<feature type="compositionally biased region" description="Polar residues" evidence="1">
    <location>
        <begin position="1"/>
        <end position="13"/>
    </location>
</feature>
<dbReference type="InterPro" id="IPR007214">
    <property type="entry name" value="YbaK/aa-tRNA-synth-assoc-dom"/>
</dbReference>
<proteinExistence type="predicted"/>
<dbReference type="Gene3D" id="3.90.960.10">
    <property type="entry name" value="YbaK/aminoacyl-tRNA synthetase-associated domain"/>
    <property type="match status" value="1"/>
</dbReference>
<name>A0A0D8BAM0_9ACTN</name>
<dbReference type="SUPFAM" id="SSF55826">
    <property type="entry name" value="YbaK/ProRS associated domain"/>
    <property type="match status" value="1"/>
</dbReference>
<feature type="region of interest" description="Disordered" evidence="1">
    <location>
        <begin position="1"/>
        <end position="45"/>
    </location>
</feature>
<feature type="domain" description="YbaK/aminoacyl-tRNA synthetase-associated" evidence="2">
    <location>
        <begin position="72"/>
        <end position="190"/>
    </location>
</feature>
<dbReference type="PANTHER" id="PTHR30411">
    <property type="entry name" value="CYTOPLASMIC PROTEIN"/>
    <property type="match status" value="1"/>
</dbReference>
<gene>
    <name evidence="3" type="ORF">FF36_05254</name>
</gene>
<dbReference type="EMBL" id="JYFN01000060">
    <property type="protein sequence ID" value="KJE20422.1"/>
    <property type="molecule type" value="Genomic_DNA"/>
</dbReference>
<keyword evidence="4" id="KW-1185">Reference proteome</keyword>
<feature type="compositionally biased region" description="Low complexity" evidence="1">
    <location>
        <begin position="14"/>
        <end position="33"/>
    </location>
</feature>
<dbReference type="PANTHER" id="PTHR30411:SF1">
    <property type="entry name" value="CYTOPLASMIC PROTEIN"/>
    <property type="match status" value="1"/>
</dbReference>
<dbReference type="Pfam" id="PF04073">
    <property type="entry name" value="tRNA_edit"/>
    <property type="match status" value="1"/>
</dbReference>